<organism evidence="3 4">
    <name type="scientific">Thalictrum thalictroides</name>
    <name type="common">Rue-anemone</name>
    <name type="synonym">Anemone thalictroides</name>
    <dbReference type="NCBI Taxonomy" id="46969"/>
    <lineage>
        <taxon>Eukaryota</taxon>
        <taxon>Viridiplantae</taxon>
        <taxon>Streptophyta</taxon>
        <taxon>Embryophyta</taxon>
        <taxon>Tracheophyta</taxon>
        <taxon>Spermatophyta</taxon>
        <taxon>Magnoliopsida</taxon>
        <taxon>Ranunculales</taxon>
        <taxon>Ranunculaceae</taxon>
        <taxon>Thalictroideae</taxon>
        <taxon>Thalictrum</taxon>
    </lineage>
</organism>
<keyword evidence="4" id="KW-1185">Reference proteome</keyword>
<feature type="region of interest" description="Disordered" evidence="1">
    <location>
        <begin position="438"/>
        <end position="492"/>
    </location>
</feature>
<dbReference type="Pfam" id="PF12872">
    <property type="entry name" value="OST-HTH"/>
    <property type="match status" value="2"/>
</dbReference>
<evidence type="ECO:0000259" key="2">
    <source>
        <dbReference type="PROSITE" id="PS51644"/>
    </source>
</evidence>
<dbReference type="InterPro" id="IPR025677">
    <property type="entry name" value="OST-HTH-assoc_dom"/>
</dbReference>
<feature type="compositionally biased region" description="Polar residues" evidence="1">
    <location>
        <begin position="446"/>
        <end position="457"/>
    </location>
</feature>
<protein>
    <recommendedName>
        <fullName evidence="2">HTH OST-type domain-containing protein</fullName>
    </recommendedName>
</protein>
<sequence length="949" mass="105175">MGIPNGVNPLKVTKNIMTALRANGIRGPISISAFGDLIKITRSTQDILYSTGITLHHVPNGGKNSADRSLITDLAFWVSRNPPPAHVFLISGDKDFANILHRLRLMNYNILLACSDAAPDVLCEAASTMWRWTHLVKEEKFSPTHFNEPPDGDWESWYDYSRGPLVDASSDMGQPKCVQAEDCTDAITSSKPRAIPKVIQNRIRQVVNSYPKGIDISELRSELGRINVSIDKDFFGYKKFSLLLKSLPTILKLQTACDGQILVHGIQPRFAESVVNPKIAGPIDQPKIAEPVEKIAVPLDQPKYAEAVDMRKISGPLNQSKVAELVDMPKIAGPLDKPKVAEPGDSRVRQFTDLEVNDKNRIVTEGLKGGKNVVTTNVNDKSAVPATPPPEKEHSPDGPKENNVHLVEDYLSPAEQNNFISEVGFFRRLWRAVFGHQSDVSDEKSNNPPEICSTNADSIEKKEGEEKPMSSTLNESVLEEKTPINSDGKAESSPRVGVFSKLINWCRSGKTSNNPDNASGYLGEEVKKMSYQTVNKELFSKEAFWEDMLSFLHTPRGALLISQSKTREQLAQLLQKEGPPPHLGTLAMGDLNHLVDLLISEKKWVEECISKTCPFKLIHPTRAPSSSSKVHRSKDLSSLFSGNLSQSNLRRPVDHEMGNGKTKDAQPGNGLDESKKKPSEKSKSEIIADCQNLLTDMLKGNQEGFSMSIVKRSFLERYGYDLDNQKLGYPKLAALLQTIPGVVIGFNFVLPSEKLSNVVIPYNVKKDSTVKASNSDSEFSDSTTKDNDHDTLWKELGPISQSNSKRNSLSSVMGEMGKRSEKTGHADYDDNTYLSHESDSDEESPIKDVIDEKMVRKEGESSLLQILDEWYTKDDKGNKDNLVDCSKIGLKPSSSDIKVDNTPLIQNNERKKIRRTYSFVSDAVEDKKGNLVNGILGSLQKSSDSKFQS</sequence>
<feature type="compositionally biased region" description="Basic and acidic residues" evidence="1">
    <location>
        <begin position="390"/>
        <end position="403"/>
    </location>
</feature>
<dbReference type="InterPro" id="IPR041966">
    <property type="entry name" value="LOTUS-like"/>
</dbReference>
<feature type="compositionally biased region" description="Basic and acidic residues" evidence="1">
    <location>
        <begin position="458"/>
        <end position="468"/>
    </location>
</feature>
<accession>A0A7J6VE96</accession>
<feature type="compositionally biased region" description="Basic and acidic residues" evidence="1">
    <location>
        <begin position="783"/>
        <end position="793"/>
    </location>
</feature>
<dbReference type="PROSITE" id="PS51644">
    <property type="entry name" value="HTH_OST"/>
    <property type="match status" value="2"/>
</dbReference>
<feature type="compositionally biased region" description="Low complexity" evidence="1">
    <location>
        <begin position="800"/>
        <end position="811"/>
    </location>
</feature>
<dbReference type="CDD" id="cd08824">
    <property type="entry name" value="LOTUS"/>
    <property type="match status" value="1"/>
</dbReference>
<dbReference type="InterPro" id="IPR024768">
    <property type="entry name" value="Marf1"/>
</dbReference>
<dbReference type="InterPro" id="IPR021139">
    <property type="entry name" value="NYN"/>
</dbReference>
<feature type="compositionally biased region" description="Basic and acidic residues" evidence="1">
    <location>
        <begin position="651"/>
        <end position="664"/>
    </location>
</feature>
<dbReference type="Proteomes" id="UP000554482">
    <property type="component" value="Unassembled WGS sequence"/>
</dbReference>
<feature type="compositionally biased region" description="Basic and acidic residues" evidence="1">
    <location>
        <begin position="478"/>
        <end position="492"/>
    </location>
</feature>
<reference evidence="3 4" key="1">
    <citation type="submission" date="2020-06" db="EMBL/GenBank/DDBJ databases">
        <title>Transcriptomic and genomic resources for Thalictrum thalictroides and T. hernandezii: Facilitating candidate gene discovery in an emerging model plant lineage.</title>
        <authorList>
            <person name="Arias T."/>
            <person name="Riano-Pachon D.M."/>
            <person name="Di Stilio V.S."/>
        </authorList>
    </citation>
    <scope>NUCLEOTIDE SEQUENCE [LARGE SCALE GENOMIC DNA]</scope>
    <source>
        <strain evidence="4">cv. WT478/WT964</strain>
        <tissue evidence="3">Leaves</tissue>
    </source>
</reference>
<dbReference type="PANTHER" id="PTHR14379">
    <property type="entry name" value="LIMKAIN B LKAP"/>
    <property type="match status" value="1"/>
</dbReference>
<feature type="region of interest" description="Disordered" evidence="1">
    <location>
        <begin position="371"/>
        <end position="403"/>
    </location>
</feature>
<feature type="domain" description="HTH OST-type" evidence="2">
    <location>
        <begin position="195"/>
        <end position="267"/>
    </location>
</feature>
<dbReference type="GO" id="GO:0010468">
    <property type="term" value="P:regulation of gene expression"/>
    <property type="evidence" value="ECO:0007669"/>
    <property type="project" value="InterPro"/>
</dbReference>
<feature type="region of interest" description="Disordered" evidence="1">
    <location>
        <begin position="639"/>
        <end position="683"/>
    </location>
</feature>
<feature type="compositionally biased region" description="Basic and acidic residues" evidence="1">
    <location>
        <begin position="816"/>
        <end position="828"/>
    </location>
</feature>
<proteinExistence type="predicted"/>
<dbReference type="GO" id="GO:0005777">
    <property type="term" value="C:peroxisome"/>
    <property type="evidence" value="ECO:0007669"/>
    <property type="project" value="InterPro"/>
</dbReference>
<feature type="compositionally biased region" description="Basic and acidic residues" evidence="1">
    <location>
        <begin position="672"/>
        <end position="683"/>
    </location>
</feature>
<dbReference type="CDD" id="cd10910">
    <property type="entry name" value="PIN_limkain_b1_N_like"/>
    <property type="match status" value="1"/>
</dbReference>
<dbReference type="AlphaFoldDB" id="A0A7J6VE96"/>
<feature type="domain" description="HTH OST-type" evidence="2">
    <location>
        <begin position="686"/>
        <end position="765"/>
    </location>
</feature>
<dbReference type="GO" id="GO:0004540">
    <property type="term" value="F:RNA nuclease activity"/>
    <property type="evidence" value="ECO:0007669"/>
    <property type="project" value="InterPro"/>
</dbReference>
<evidence type="ECO:0000313" key="4">
    <source>
        <dbReference type="Proteomes" id="UP000554482"/>
    </source>
</evidence>
<comment type="caution">
    <text evidence="3">The sequence shown here is derived from an EMBL/GenBank/DDBJ whole genome shotgun (WGS) entry which is preliminary data.</text>
</comment>
<dbReference type="PANTHER" id="PTHR14379:SF6">
    <property type="entry name" value="EMB|CAB71880.1"/>
    <property type="match status" value="1"/>
</dbReference>
<gene>
    <name evidence="3" type="ORF">FRX31_027471</name>
</gene>
<dbReference type="Gene3D" id="3.30.420.610">
    <property type="entry name" value="LOTUS domain-like"/>
    <property type="match status" value="2"/>
</dbReference>
<evidence type="ECO:0000313" key="3">
    <source>
        <dbReference type="EMBL" id="KAF5182948.1"/>
    </source>
</evidence>
<feature type="compositionally biased region" description="Polar residues" evidence="1">
    <location>
        <begin position="770"/>
        <end position="782"/>
    </location>
</feature>
<dbReference type="InterPro" id="IPR025605">
    <property type="entry name" value="OST-HTH/LOTUS_dom"/>
</dbReference>
<dbReference type="Pfam" id="PF14418">
    <property type="entry name" value="OHA"/>
    <property type="match status" value="1"/>
</dbReference>
<dbReference type="Pfam" id="PF01936">
    <property type="entry name" value="NYN"/>
    <property type="match status" value="1"/>
</dbReference>
<feature type="compositionally biased region" description="Polar residues" evidence="1">
    <location>
        <begin position="639"/>
        <end position="649"/>
    </location>
</feature>
<evidence type="ECO:0000256" key="1">
    <source>
        <dbReference type="SAM" id="MobiDB-lite"/>
    </source>
</evidence>
<name>A0A7J6VE96_THATH</name>
<feature type="region of interest" description="Disordered" evidence="1">
    <location>
        <begin position="770"/>
        <end position="844"/>
    </location>
</feature>
<dbReference type="EMBL" id="JABWDY010034104">
    <property type="protein sequence ID" value="KAF5182948.1"/>
    <property type="molecule type" value="Genomic_DNA"/>
</dbReference>
<dbReference type="OrthoDB" id="549353at2759"/>